<keyword evidence="4" id="KW-1185">Reference proteome</keyword>
<evidence type="ECO:0000256" key="1">
    <source>
        <dbReference type="ARBA" id="ARBA00022801"/>
    </source>
</evidence>
<dbReference type="Pfam" id="PF04167">
    <property type="entry name" value="DUF402"/>
    <property type="match status" value="1"/>
</dbReference>
<dbReference type="PANTHER" id="PTHR39159:SF1">
    <property type="entry name" value="UPF0374 PROTEIN YGAC"/>
    <property type="match status" value="1"/>
</dbReference>
<proteinExistence type="predicted"/>
<reference evidence="3" key="1">
    <citation type="submission" date="2021-01" db="EMBL/GenBank/DDBJ databases">
        <title>Whole genome shotgun sequence of Planotetraspora thailandica NBRC 104271.</title>
        <authorList>
            <person name="Komaki H."/>
            <person name="Tamura T."/>
        </authorList>
    </citation>
    <scope>NUCLEOTIDE SEQUENCE</scope>
    <source>
        <strain evidence="3">NBRC 104271</strain>
    </source>
</reference>
<dbReference type="InterPro" id="IPR050212">
    <property type="entry name" value="Ntdp-like"/>
</dbReference>
<dbReference type="SUPFAM" id="SSF159234">
    <property type="entry name" value="FomD-like"/>
    <property type="match status" value="1"/>
</dbReference>
<keyword evidence="1" id="KW-0378">Hydrolase</keyword>
<dbReference type="InterPro" id="IPR007295">
    <property type="entry name" value="DUF402"/>
</dbReference>
<dbReference type="Gene3D" id="2.40.380.10">
    <property type="entry name" value="FomD-like"/>
    <property type="match status" value="1"/>
</dbReference>
<accession>A0A8J3XX73</accession>
<name>A0A8J3XX73_9ACTN</name>
<evidence type="ECO:0000313" key="4">
    <source>
        <dbReference type="Proteomes" id="UP000605992"/>
    </source>
</evidence>
<dbReference type="EMBL" id="BOOR01000006">
    <property type="protein sequence ID" value="GII52578.1"/>
    <property type="molecule type" value="Genomic_DNA"/>
</dbReference>
<dbReference type="Proteomes" id="UP000605992">
    <property type="component" value="Unassembled WGS sequence"/>
</dbReference>
<evidence type="ECO:0000313" key="3">
    <source>
        <dbReference type="EMBL" id="GII52578.1"/>
    </source>
</evidence>
<evidence type="ECO:0000259" key="2">
    <source>
        <dbReference type="Pfam" id="PF04167"/>
    </source>
</evidence>
<dbReference type="InterPro" id="IPR035930">
    <property type="entry name" value="FomD-like_sf"/>
</dbReference>
<dbReference type="RefSeq" id="WP_203942863.1">
    <property type="nucleotide sequence ID" value="NZ_BOOR01000006.1"/>
</dbReference>
<dbReference type="PANTHER" id="PTHR39159">
    <property type="match status" value="1"/>
</dbReference>
<sequence>MGPVRARFDVGETVVRRDVFREKTWTASPQRVLLDDGERLALACWPGAVSLAPTDWILWLRTGDPVVRKQTIHNLASGRWRLGRWIWRDTIWVSSQRTGDYYGVGQFYDPQHRLQRWYVNFQRPYRRTALGIDTFDLLLDLVVEPDLSAYRWKDEDEYTHGRRLGVISDAEHQAVERAREQVIALIDERTGPFEDTWQVDLGWPLPVLPSAQPT</sequence>
<dbReference type="GO" id="GO:0016787">
    <property type="term" value="F:hydrolase activity"/>
    <property type="evidence" value="ECO:0007669"/>
    <property type="project" value="UniProtKB-KW"/>
</dbReference>
<protein>
    <recommendedName>
        <fullName evidence="2">DUF402 domain-containing protein</fullName>
    </recommendedName>
</protein>
<dbReference type="AlphaFoldDB" id="A0A8J3XX73"/>
<feature type="domain" description="DUF402" evidence="2">
    <location>
        <begin position="78"/>
        <end position="189"/>
    </location>
</feature>
<organism evidence="3 4">
    <name type="scientific">Planotetraspora thailandica</name>
    <dbReference type="NCBI Taxonomy" id="487172"/>
    <lineage>
        <taxon>Bacteria</taxon>
        <taxon>Bacillati</taxon>
        <taxon>Actinomycetota</taxon>
        <taxon>Actinomycetes</taxon>
        <taxon>Streptosporangiales</taxon>
        <taxon>Streptosporangiaceae</taxon>
        <taxon>Planotetraspora</taxon>
    </lineage>
</organism>
<gene>
    <name evidence="3" type="ORF">Pth03_09670</name>
</gene>
<comment type="caution">
    <text evidence="3">The sequence shown here is derived from an EMBL/GenBank/DDBJ whole genome shotgun (WGS) entry which is preliminary data.</text>
</comment>